<organism evidence="2 3">
    <name type="scientific">Araneus ventricosus</name>
    <name type="common">Orbweaver spider</name>
    <name type="synonym">Epeira ventricosa</name>
    <dbReference type="NCBI Taxonomy" id="182803"/>
    <lineage>
        <taxon>Eukaryota</taxon>
        <taxon>Metazoa</taxon>
        <taxon>Ecdysozoa</taxon>
        <taxon>Arthropoda</taxon>
        <taxon>Chelicerata</taxon>
        <taxon>Arachnida</taxon>
        <taxon>Araneae</taxon>
        <taxon>Araneomorphae</taxon>
        <taxon>Entelegynae</taxon>
        <taxon>Araneoidea</taxon>
        <taxon>Araneidae</taxon>
        <taxon>Araneus</taxon>
    </lineage>
</organism>
<proteinExistence type="predicted"/>
<evidence type="ECO:0000313" key="2">
    <source>
        <dbReference type="EMBL" id="GBN62035.1"/>
    </source>
</evidence>
<keyword evidence="3" id="KW-1185">Reference proteome</keyword>
<feature type="region of interest" description="Disordered" evidence="1">
    <location>
        <begin position="1"/>
        <end position="27"/>
    </location>
</feature>
<gene>
    <name evidence="2" type="ORF">AVEN_69080_1</name>
</gene>
<dbReference type="Proteomes" id="UP000499080">
    <property type="component" value="Unassembled WGS sequence"/>
</dbReference>
<reference evidence="2 3" key="1">
    <citation type="journal article" date="2019" name="Sci. Rep.">
        <title>Orb-weaving spider Araneus ventricosus genome elucidates the spidroin gene catalogue.</title>
        <authorList>
            <person name="Kono N."/>
            <person name="Nakamura H."/>
            <person name="Ohtoshi R."/>
            <person name="Moran D.A.P."/>
            <person name="Shinohara A."/>
            <person name="Yoshida Y."/>
            <person name="Fujiwara M."/>
            <person name="Mori M."/>
            <person name="Tomita M."/>
            <person name="Arakawa K."/>
        </authorList>
    </citation>
    <scope>NUCLEOTIDE SEQUENCE [LARGE SCALE GENOMIC DNA]</scope>
</reference>
<evidence type="ECO:0000256" key="1">
    <source>
        <dbReference type="SAM" id="MobiDB-lite"/>
    </source>
</evidence>
<accession>A0A4Y2QCV5</accession>
<sequence>MPSSNKRPRPHLNGDTTPEGALPIRRSRKPLTAIRLKMHRNIHATLPDIKADASGRRRRKSHGSMCARCGKRNEIFLLVGLGPFEEGWLGHSGRYVPEKSDF</sequence>
<dbReference type="EMBL" id="BGPR01013748">
    <property type="protein sequence ID" value="GBN62035.1"/>
    <property type="molecule type" value="Genomic_DNA"/>
</dbReference>
<dbReference type="AlphaFoldDB" id="A0A4Y2QCV5"/>
<evidence type="ECO:0000313" key="3">
    <source>
        <dbReference type="Proteomes" id="UP000499080"/>
    </source>
</evidence>
<name>A0A4Y2QCV5_ARAVE</name>
<feature type="compositionally biased region" description="Basic residues" evidence="1">
    <location>
        <begin position="1"/>
        <end position="10"/>
    </location>
</feature>
<protein>
    <submittedName>
        <fullName evidence="2">Uncharacterized protein</fullName>
    </submittedName>
</protein>
<comment type="caution">
    <text evidence="2">The sequence shown here is derived from an EMBL/GenBank/DDBJ whole genome shotgun (WGS) entry which is preliminary data.</text>
</comment>